<feature type="transmembrane region" description="Helical" evidence="1">
    <location>
        <begin position="556"/>
        <end position="577"/>
    </location>
</feature>
<dbReference type="AlphaFoldDB" id="A0A3S8U9Q6"/>
<sequence length="583" mass="61515">MTPAFPTALSPAFSMAAFLAETGPLAPTKAERALLQATAEGSLCRLSDSLPDPEDPTAPRIRAALLQHLVTGGCDLAPVAPAGVRVLGAVIVGPLTLNFATARGETDLRACAFTDPINARRAQLVQLVLSGSRFPALLAEGLAVEGSVFLIGVTCPGRISLATASIGGQLALHGATIGPLTAQGARIGASVHLRAADGQPFTATGEVSLASAEIGGQLACDGARITNPGKIALNLQRARIAGDAVFRAQGNLPFQTEGEVHLSGADIAGQLDFAGAHLSNAGGHALFAPRMQVGAEFFWQDVTVAAGDVHIPSAHVGDLVDDLASWPDAGRTYLDGFTYDRITRNAPVDAETRLQWLARATRRDGKFLPQPYTQAAATLARMGHEAEARQIMAEQARLKGHARRATRRARGGPLAPPIIAFDWLWDRAALLIVGYGYHPFRSLLWLLALSLLSAFLALMAWDEGSMAPNNDLIAASDGWQAILAQDCVPDPTPGCLENPADFWNGVDGPGLDWESFHPLAYGVDVVVPVLELGQTQSWSPSKDRGPWGHTLWWARWFLMLAGWVVTALGAAAATGIIQRGTPT</sequence>
<protein>
    <recommendedName>
        <fullName evidence="4">Oxidoreductase</fullName>
    </recommendedName>
</protein>
<dbReference type="RefSeq" id="WP_125326529.1">
    <property type="nucleotide sequence ID" value="NZ_CP034328.1"/>
</dbReference>
<keyword evidence="3" id="KW-1185">Reference proteome</keyword>
<evidence type="ECO:0000256" key="1">
    <source>
        <dbReference type="SAM" id="Phobius"/>
    </source>
</evidence>
<evidence type="ECO:0000313" key="3">
    <source>
        <dbReference type="Proteomes" id="UP000282002"/>
    </source>
</evidence>
<evidence type="ECO:0008006" key="4">
    <source>
        <dbReference type="Google" id="ProtNLM"/>
    </source>
</evidence>
<dbReference type="KEGG" id="taw:EI545_16815"/>
<keyword evidence="1" id="KW-0472">Membrane</keyword>
<accession>A0A3S8U9Q6</accession>
<feature type="transmembrane region" description="Helical" evidence="1">
    <location>
        <begin position="443"/>
        <end position="461"/>
    </location>
</feature>
<dbReference type="Proteomes" id="UP000282002">
    <property type="component" value="Chromosome"/>
</dbReference>
<name>A0A3S8U9Q6_9RHOB</name>
<proteinExistence type="predicted"/>
<reference evidence="2 3" key="1">
    <citation type="submission" date="2018-12" db="EMBL/GenBank/DDBJ databases">
        <title>Complete genome sequencing of Tabrizicola sp. K13M18.</title>
        <authorList>
            <person name="Bae J.-W."/>
        </authorList>
    </citation>
    <scope>NUCLEOTIDE SEQUENCE [LARGE SCALE GENOMIC DNA]</scope>
    <source>
        <strain evidence="2 3">K13M18</strain>
    </source>
</reference>
<evidence type="ECO:0000313" key="2">
    <source>
        <dbReference type="EMBL" id="AZL60337.1"/>
    </source>
</evidence>
<keyword evidence="1" id="KW-0812">Transmembrane</keyword>
<keyword evidence="1" id="KW-1133">Transmembrane helix</keyword>
<dbReference type="OrthoDB" id="6865449at2"/>
<gene>
    <name evidence="2" type="ORF">EI545_16815</name>
</gene>
<organism evidence="2 3">
    <name type="scientific">Tabrizicola piscis</name>
    <dbReference type="NCBI Taxonomy" id="2494374"/>
    <lineage>
        <taxon>Bacteria</taxon>
        <taxon>Pseudomonadati</taxon>
        <taxon>Pseudomonadota</taxon>
        <taxon>Alphaproteobacteria</taxon>
        <taxon>Rhodobacterales</taxon>
        <taxon>Paracoccaceae</taxon>
        <taxon>Tabrizicola</taxon>
    </lineage>
</organism>
<dbReference type="EMBL" id="CP034328">
    <property type="protein sequence ID" value="AZL60337.1"/>
    <property type="molecule type" value="Genomic_DNA"/>
</dbReference>